<comment type="caution">
    <text evidence="1">The sequence shown here is derived from an EMBL/GenBank/DDBJ whole genome shotgun (WGS) entry which is preliminary data.</text>
</comment>
<evidence type="ECO:0000313" key="2">
    <source>
        <dbReference type="Proteomes" id="UP000289821"/>
    </source>
</evidence>
<dbReference type="RefSeq" id="WP_128762883.1">
    <property type="nucleotide sequence ID" value="NZ_QOVI01000011.1"/>
</dbReference>
<reference evidence="1 2" key="1">
    <citation type="submission" date="2018-07" db="EMBL/GenBank/DDBJ databases">
        <title>Leeuwenhoekiella genomics.</title>
        <authorList>
            <person name="Tahon G."/>
            <person name="Willems A."/>
        </authorList>
    </citation>
    <scope>NUCLEOTIDE SEQUENCE [LARGE SCALE GENOMIC DNA]</scope>
    <source>
        <strain evidence="1 2">R-50232</strain>
    </source>
</reference>
<evidence type="ECO:0000313" key="1">
    <source>
        <dbReference type="EMBL" id="RXG11445.1"/>
    </source>
</evidence>
<accession>A0A4Q0NNF5</accession>
<dbReference type="EMBL" id="QOVI01000011">
    <property type="protein sequence ID" value="RXG11445.1"/>
    <property type="molecule type" value="Genomic_DNA"/>
</dbReference>
<protein>
    <submittedName>
        <fullName evidence="1">Uncharacterized protein</fullName>
    </submittedName>
</protein>
<dbReference type="AlphaFoldDB" id="A0A4Q0NNF5"/>
<sequence length="362" mass="40200">MIKKQKKIFALICLTVFQFSCSRDDEAPIETISIDLPSNYELTYGDDLTIDLSEIKEQANSVEFELDFSQTANVKIDNSKNLHDQLKQAMVVSNAGQARINFKSALVYPTGAVSSINDQQIPEEYKVTILASDSNDNPIGEKTISIKVLPGSIQVEGAEISDGISFSYALYSNDETKFNLNAPAIDTDNLTWSLPEIKDYTESITLSDNQIVFSGVEGNPSQQEELKYNLTPSLLKNGFPVCNIQFQVIFIPEIKFFYGFYLPEGDMSILINLLHLSKAGGSKTSAPVLYPSEYSGSYEIVKIEKDEQPYENLDGIFNIIKETGEVTTKENNTLAAGDYRITIKAITSTGLEFNTFLTLSLE</sequence>
<dbReference type="Proteomes" id="UP000289821">
    <property type="component" value="Unassembled WGS sequence"/>
</dbReference>
<name>A0A4Q0NNF5_9FLAO</name>
<dbReference type="Gene3D" id="2.60.40.2710">
    <property type="match status" value="1"/>
</dbReference>
<proteinExistence type="predicted"/>
<keyword evidence="2" id="KW-1185">Reference proteome</keyword>
<gene>
    <name evidence="1" type="ORF">DSM04_11156</name>
</gene>
<organism evidence="1 2">
    <name type="scientific">Leeuwenhoekiella aestuarii</name>
    <dbReference type="NCBI Taxonomy" id="2249426"/>
    <lineage>
        <taxon>Bacteria</taxon>
        <taxon>Pseudomonadati</taxon>
        <taxon>Bacteroidota</taxon>
        <taxon>Flavobacteriia</taxon>
        <taxon>Flavobacteriales</taxon>
        <taxon>Flavobacteriaceae</taxon>
        <taxon>Leeuwenhoekiella</taxon>
    </lineage>
</organism>